<sequence>MSVPNVQELVTCDIWPRFSNDPVIKFSAWVLPTITAQMPSQSISNQVADKYKNLALADRSFAAPSKVDLLLGADIFASILNGKRVSVGDSYPVAFGSVFGWIIIGPVPPSNSYVPTSHFISMVSSIECLMDRFWEVEEPETAPETFTCDGRCEAMFREKCSRDESGRYVVPLLFRQSVADNTFAGSRAVALKRFESLERNLRSDSRLREAYCQFMDEYLSLGHVPGLL</sequence>
<dbReference type="Proteomes" id="UP001160148">
    <property type="component" value="Unassembled WGS sequence"/>
</dbReference>
<dbReference type="PANTHER" id="PTHR47331:SF5">
    <property type="entry name" value="RIBONUCLEASE H"/>
    <property type="match status" value="1"/>
</dbReference>
<reference evidence="1 2" key="1">
    <citation type="submission" date="2023-01" db="EMBL/GenBank/DDBJ databases">
        <authorList>
            <person name="Whitehead M."/>
        </authorList>
    </citation>
    <scope>NUCLEOTIDE SEQUENCE [LARGE SCALE GENOMIC DNA]</scope>
</reference>
<name>A0AAV0Y832_9HEMI</name>
<evidence type="ECO:0000313" key="1">
    <source>
        <dbReference type="EMBL" id="CAI6377030.1"/>
    </source>
</evidence>
<dbReference type="AlphaFoldDB" id="A0AAV0Y832"/>
<gene>
    <name evidence="1" type="ORF">MEUPH1_LOCUS30344</name>
</gene>
<dbReference type="PANTHER" id="PTHR47331">
    <property type="entry name" value="PHD-TYPE DOMAIN-CONTAINING PROTEIN"/>
    <property type="match status" value="1"/>
</dbReference>
<protein>
    <recommendedName>
        <fullName evidence="3">Peptidase aspartic putative domain-containing protein</fullName>
    </recommendedName>
</protein>
<keyword evidence="2" id="KW-1185">Reference proteome</keyword>
<evidence type="ECO:0008006" key="3">
    <source>
        <dbReference type="Google" id="ProtNLM"/>
    </source>
</evidence>
<evidence type="ECO:0000313" key="2">
    <source>
        <dbReference type="Proteomes" id="UP001160148"/>
    </source>
</evidence>
<organism evidence="1 2">
    <name type="scientific">Macrosiphum euphorbiae</name>
    <name type="common">potato aphid</name>
    <dbReference type="NCBI Taxonomy" id="13131"/>
    <lineage>
        <taxon>Eukaryota</taxon>
        <taxon>Metazoa</taxon>
        <taxon>Ecdysozoa</taxon>
        <taxon>Arthropoda</taxon>
        <taxon>Hexapoda</taxon>
        <taxon>Insecta</taxon>
        <taxon>Pterygota</taxon>
        <taxon>Neoptera</taxon>
        <taxon>Paraneoptera</taxon>
        <taxon>Hemiptera</taxon>
        <taxon>Sternorrhyncha</taxon>
        <taxon>Aphidomorpha</taxon>
        <taxon>Aphidoidea</taxon>
        <taxon>Aphididae</taxon>
        <taxon>Macrosiphini</taxon>
        <taxon>Macrosiphum</taxon>
    </lineage>
</organism>
<accession>A0AAV0Y832</accession>
<comment type="caution">
    <text evidence="1">The sequence shown here is derived from an EMBL/GenBank/DDBJ whole genome shotgun (WGS) entry which is preliminary data.</text>
</comment>
<dbReference type="EMBL" id="CARXXK010001628">
    <property type="protein sequence ID" value="CAI6377030.1"/>
    <property type="molecule type" value="Genomic_DNA"/>
</dbReference>
<proteinExistence type="predicted"/>